<feature type="region of interest" description="Disordered" evidence="8">
    <location>
        <begin position="809"/>
        <end position="852"/>
    </location>
</feature>
<dbReference type="PROSITE" id="PS50115">
    <property type="entry name" value="ARFGAP"/>
    <property type="match status" value="1"/>
</dbReference>
<name>A0A182J4U7_ANOAO</name>
<dbReference type="AlphaFoldDB" id="A0A182J4U7"/>
<dbReference type="CDD" id="cd11821">
    <property type="entry name" value="SH3_ASAP"/>
    <property type="match status" value="1"/>
</dbReference>
<proteinExistence type="predicted"/>
<evidence type="ECO:0000256" key="5">
    <source>
        <dbReference type="ARBA" id="ARBA00022737"/>
    </source>
</evidence>
<reference evidence="9" key="1">
    <citation type="submission" date="2022-08" db="UniProtKB">
        <authorList>
            <consortium name="EnsemblMetazoa"/>
        </authorList>
    </citation>
    <scope>IDENTIFICATION</scope>
    <source>
        <strain evidence="9">EBRO</strain>
    </source>
</reference>
<dbReference type="PANTHER" id="PTHR45854">
    <property type="entry name" value="ASAP FAMILY MEMBER"/>
    <property type="match status" value="1"/>
</dbReference>
<dbReference type="PROSITE" id="PS50088">
    <property type="entry name" value="ANK_REPEAT"/>
    <property type="match status" value="1"/>
</dbReference>
<feature type="compositionally biased region" description="Low complexity" evidence="8">
    <location>
        <begin position="1048"/>
        <end position="1059"/>
    </location>
</feature>
<dbReference type="Gene3D" id="1.20.1270.60">
    <property type="entry name" value="Arfaptin homology (AH) domain/BAR domain"/>
    <property type="match status" value="1"/>
</dbReference>
<evidence type="ECO:0000256" key="4">
    <source>
        <dbReference type="ARBA" id="ARBA00022723"/>
    </source>
</evidence>
<dbReference type="GO" id="GO:0005096">
    <property type="term" value="F:GTPase activator activity"/>
    <property type="evidence" value="ECO:0007669"/>
    <property type="project" value="InterPro"/>
</dbReference>
<dbReference type="Gene3D" id="2.30.30.40">
    <property type="entry name" value="SH3 Domains"/>
    <property type="match status" value="1"/>
</dbReference>
<dbReference type="SMART" id="SM00105">
    <property type="entry name" value="ArfGap"/>
    <property type="match status" value="1"/>
</dbReference>
<dbReference type="InterPro" id="IPR004148">
    <property type="entry name" value="BAR_dom"/>
</dbReference>
<keyword evidence="5" id="KW-0677">Repeat</keyword>
<keyword evidence="6" id="KW-0862">Zinc</keyword>
<dbReference type="CDD" id="cd07604">
    <property type="entry name" value="BAR_ASAPs"/>
    <property type="match status" value="1"/>
</dbReference>
<dbReference type="CDD" id="cd13251">
    <property type="entry name" value="PH_ASAP"/>
    <property type="match status" value="1"/>
</dbReference>
<dbReference type="InterPro" id="IPR002110">
    <property type="entry name" value="Ankyrin_rpt"/>
</dbReference>
<keyword evidence="7" id="KW-0040">ANK repeat</keyword>
<dbReference type="Gene3D" id="2.30.29.30">
    <property type="entry name" value="Pleckstrin-homology domain (PH domain)/Phosphotyrosine-binding domain (PTB)"/>
    <property type="match status" value="1"/>
</dbReference>
<dbReference type="PRINTS" id="PR00405">
    <property type="entry name" value="REVINTRACTNG"/>
</dbReference>
<dbReference type="Gene3D" id="1.25.40.20">
    <property type="entry name" value="Ankyrin repeat-containing domain"/>
    <property type="match status" value="1"/>
</dbReference>
<dbReference type="PROSITE" id="PS50002">
    <property type="entry name" value="SH3"/>
    <property type="match status" value="1"/>
</dbReference>
<dbReference type="InterPro" id="IPR001452">
    <property type="entry name" value="SH3_domain"/>
</dbReference>
<dbReference type="InterPro" id="IPR037278">
    <property type="entry name" value="ARFGAP/RecO"/>
</dbReference>
<dbReference type="Pfam" id="PF16746">
    <property type="entry name" value="BAR_3"/>
    <property type="match status" value="1"/>
</dbReference>
<feature type="region of interest" description="Disordered" evidence="8">
    <location>
        <begin position="864"/>
        <end position="939"/>
    </location>
</feature>
<dbReference type="Gene3D" id="1.25.40.950">
    <property type="match status" value="1"/>
</dbReference>
<evidence type="ECO:0008006" key="10">
    <source>
        <dbReference type="Google" id="ProtNLM"/>
    </source>
</evidence>
<dbReference type="InterPro" id="IPR036028">
    <property type="entry name" value="SH3-like_dom_sf"/>
</dbReference>
<feature type="compositionally biased region" description="Polar residues" evidence="8">
    <location>
        <begin position="758"/>
        <end position="784"/>
    </location>
</feature>
<dbReference type="SUPFAM" id="SSF50729">
    <property type="entry name" value="PH domain-like"/>
    <property type="match status" value="1"/>
</dbReference>
<comment type="subcellular location">
    <subcellularLocation>
        <location evidence="1">Cytoplasm</location>
    </subcellularLocation>
</comment>
<dbReference type="CDD" id="cd08834">
    <property type="entry name" value="ArfGap_ASAP"/>
    <property type="match status" value="1"/>
</dbReference>
<dbReference type="InterPro" id="IPR027267">
    <property type="entry name" value="AH/BAR_dom_sf"/>
</dbReference>
<dbReference type="InterPro" id="IPR001849">
    <property type="entry name" value="PH_domain"/>
</dbReference>
<dbReference type="Gene3D" id="1.10.220.150">
    <property type="entry name" value="Arf GTPase activating protein"/>
    <property type="match status" value="1"/>
</dbReference>
<dbReference type="InterPro" id="IPR011993">
    <property type="entry name" value="PH-like_dom_sf"/>
</dbReference>
<evidence type="ECO:0000256" key="8">
    <source>
        <dbReference type="SAM" id="MobiDB-lite"/>
    </source>
</evidence>
<dbReference type="InterPro" id="IPR036770">
    <property type="entry name" value="Ankyrin_rpt-contain_sf"/>
</dbReference>
<feature type="compositionally biased region" description="Gly residues" evidence="8">
    <location>
        <begin position="1107"/>
        <end position="1133"/>
    </location>
</feature>
<dbReference type="PANTHER" id="PTHR45854:SF3">
    <property type="entry name" value="ARFGAP WITH SH3 DOMAIN, ANK REPEAT AND PH DOMAIN-CONTAINING PROTEIN"/>
    <property type="match status" value="1"/>
</dbReference>
<evidence type="ECO:0000256" key="3">
    <source>
        <dbReference type="ARBA" id="ARBA00022490"/>
    </source>
</evidence>
<dbReference type="SMART" id="SM00248">
    <property type="entry name" value="ANK"/>
    <property type="match status" value="2"/>
</dbReference>
<dbReference type="SUPFAM" id="SSF57863">
    <property type="entry name" value="ArfGap/RecO-like zinc finger"/>
    <property type="match status" value="1"/>
</dbReference>
<evidence type="ECO:0000256" key="6">
    <source>
        <dbReference type="ARBA" id="ARBA00022833"/>
    </source>
</evidence>
<dbReference type="InterPro" id="IPR035836">
    <property type="entry name" value="ASAP1-like_SH3"/>
</dbReference>
<dbReference type="SUPFAM" id="SSF103657">
    <property type="entry name" value="BAR/IMD domain-like"/>
    <property type="match status" value="1"/>
</dbReference>
<dbReference type="InterPro" id="IPR038508">
    <property type="entry name" value="ArfGAP_dom_sf"/>
</dbReference>
<dbReference type="PRINTS" id="PR00452">
    <property type="entry name" value="SH3DOMAIN"/>
</dbReference>
<dbReference type="Pfam" id="PF14604">
    <property type="entry name" value="SH3_9"/>
    <property type="match status" value="1"/>
</dbReference>
<dbReference type="FunFam" id="2.30.29.30:FF:000322">
    <property type="entry name" value="Uncharacterized protein, isoform B"/>
    <property type="match status" value="1"/>
</dbReference>
<dbReference type="STRING" id="41427.A0A182J4U7"/>
<dbReference type="SUPFAM" id="SSF48403">
    <property type="entry name" value="Ankyrin repeat"/>
    <property type="match status" value="1"/>
</dbReference>
<evidence type="ECO:0000256" key="2">
    <source>
        <dbReference type="ARBA" id="ARBA00022443"/>
    </source>
</evidence>
<feature type="region of interest" description="Disordered" evidence="8">
    <location>
        <begin position="1088"/>
        <end position="1176"/>
    </location>
</feature>
<keyword evidence="3" id="KW-0963">Cytoplasm</keyword>
<sequence length="1250" mass="135290">MPELIGVGEFLEETREDYNSPTTSTFVSRMAQCRQTIAALEETLDFDREGLTKLKKAVKAIHNSGNTHVDNEMCLVRALERLGSVALSKEEPDIGAAFLKFSVVTKELSALMKTLMQNINNIVMFPVDSLLKSELRGMKGEMKRPFDKAAKDYDSKLMKIEKEKKAMAKEVGMVRAEVTPAEIAEEIEKERRVFQLQMCEYLIKFNEIKTKKGIELLQHLVEYYHAQNNYFKDGLKTIAHFGTYIEELSVKLQTIRHKQDEERRKLLELRTLLRSTPDFDRVENVPPGDKGAAGYSLHQLQGDKNHGITRSGHLLKKSEGKVRRVWQKRRCRVTADGFLDICHADETKAPTRVNLLTCQIKPLADDKKGFDLISYNRSYHFQAEDEADQKAWMSVLVNCKEKALAKAFQHANPQMSPSLIELQKTVIKHIQNLPGNDQCCDCGSRNDVTWISLNFGILVCIQCSGVHRDLGVHHSRIQSLTLDNLTTAQLLVARAMGNNALNEVMEATLAQGKLTPESSMEERYDFIRAKYVAKRYVMRTCADDPDLRSDLEQAIINADLSQLLQVWAEGADLTCVLPSSDFGETALHLAVLREMGSTLHIVDFLIQNMTAQGLNKQTNPPGPMDVTGKNTALHLCALHDRRECMKLLLRSGCDCDIRNSQNKLALDIAKEMGHDACKELIEHAMKREKSAFDHINTDWNIHDDGSTDFSDDDTVMMDDRKSRSRPPSFVGGDSPVALRSRSSTCDSIQSGSSPSSSCNPNAMRDQQQQRQGAPIPSSGTSPKQFSGAAAAFSSHYASGSNMGSISNATTSGVGSSASATGSSPNSSSSSSLLRQGVVPGQHMPSSNTAAAAFAKKTSSVNVASLKKRTAPAPPPTTYGTLPHAPRHSQNLDGDIFGSISSQHVLHGHHHHHHPDMYSTLPHLRGSDSAASSGALVGGGSVPLSGDGRVTGGSTKSIQAQLHFDNKIFDRFEPYASAGGAAGAASVAAGAGRDSNFLSTFTGGHKRSPSGESLGRNLAGAKLVLPPAGEIPQLKPVTNRPKQPIPSQATGYAATTTGAADKSISNGQSNESLSSIDDAVILRRRAKGPTAGQVLGAEETGKGKLGGEEGLGGGGGGRGRRSGGGGGDGGGGFGDFDSSGTGGHMLDHSVISSTGNYDSSNSSFSRNDTSGGASSVGLDFSNRSFAGGLRRCRALYDCNADNDDELEFKEGEILVVLNERTDDENWMEGQIEGDGTRRGMFPVSFVQMIDD</sequence>
<evidence type="ECO:0000313" key="9">
    <source>
        <dbReference type="EnsemblMetazoa" id="AATE011376-PA.1"/>
    </source>
</evidence>
<dbReference type="FunFam" id="1.10.220.150:FF:000016">
    <property type="entry name" value="Uncharacterized protein, isoform B"/>
    <property type="match status" value="1"/>
</dbReference>
<dbReference type="Pfam" id="PF12796">
    <property type="entry name" value="Ank_2"/>
    <property type="match status" value="1"/>
</dbReference>
<dbReference type="Pfam" id="PF00169">
    <property type="entry name" value="PH"/>
    <property type="match status" value="1"/>
</dbReference>
<evidence type="ECO:0000256" key="1">
    <source>
        <dbReference type="ARBA" id="ARBA00004496"/>
    </source>
</evidence>
<dbReference type="InterPro" id="IPR037844">
    <property type="entry name" value="PH_ASAP"/>
</dbReference>
<dbReference type="VEuPathDB" id="VectorBase:AATE011376"/>
<feature type="region of interest" description="Disordered" evidence="8">
    <location>
        <begin position="701"/>
        <end position="786"/>
    </location>
</feature>
<dbReference type="EnsemblMetazoa" id="AATE011376-RA">
    <property type="protein sequence ID" value="AATE011376-PA.1"/>
    <property type="gene ID" value="AATE011376"/>
</dbReference>
<dbReference type="GO" id="GO:0005737">
    <property type="term" value="C:cytoplasm"/>
    <property type="evidence" value="ECO:0007669"/>
    <property type="project" value="UniProtKB-SubCell"/>
</dbReference>
<feature type="compositionally biased region" description="Low complexity" evidence="8">
    <location>
        <begin position="1151"/>
        <end position="1170"/>
    </location>
</feature>
<feature type="compositionally biased region" description="Low complexity" evidence="8">
    <location>
        <begin position="747"/>
        <end position="757"/>
    </location>
</feature>
<evidence type="ECO:0000256" key="7">
    <source>
        <dbReference type="ARBA" id="ARBA00023043"/>
    </source>
</evidence>
<dbReference type="InterPro" id="IPR001164">
    <property type="entry name" value="ArfGAP_dom"/>
</dbReference>
<dbReference type="PROSITE" id="PS50003">
    <property type="entry name" value="PH_DOMAIN"/>
    <property type="match status" value="1"/>
</dbReference>
<dbReference type="InterPro" id="IPR043593">
    <property type="entry name" value="ASAP"/>
</dbReference>
<dbReference type="SUPFAM" id="SSF50044">
    <property type="entry name" value="SH3-domain"/>
    <property type="match status" value="1"/>
</dbReference>
<feature type="region of interest" description="Disordered" evidence="8">
    <location>
        <begin position="1030"/>
        <end position="1070"/>
    </location>
</feature>
<dbReference type="GO" id="GO:0046872">
    <property type="term" value="F:metal ion binding"/>
    <property type="evidence" value="ECO:0007669"/>
    <property type="project" value="UniProtKB-KW"/>
</dbReference>
<keyword evidence="4" id="KW-0479">Metal-binding</keyword>
<dbReference type="Pfam" id="PF01412">
    <property type="entry name" value="ArfGap"/>
    <property type="match status" value="1"/>
</dbReference>
<keyword evidence="2" id="KW-0728">SH3 domain</keyword>
<accession>A0A182J4U7</accession>
<dbReference type="SMART" id="SM00326">
    <property type="entry name" value="SH3"/>
    <property type="match status" value="1"/>
</dbReference>
<feature type="compositionally biased region" description="Low complexity" evidence="8">
    <location>
        <begin position="809"/>
        <end position="831"/>
    </location>
</feature>
<dbReference type="SMART" id="SM00233">
    <property type="entry name" value="PH"/>
    <property type="match status" value="1"/>
</dbReference>
<protein>
    <recommendedName>
        <fullName evidence="10">ArfGAP with SH3 domain, ANK repeat and PH domain-containing protein</fullName>
    </recommendedName>
</protein>
<organism evidence="9">
    <name type="scientific">Anopheles atroparvus</name>
    <name type="common">European mosquito</name>
    <dbReference type="NCBI Taxonomy" id="41427"/>
    <lineage>
        <taxon>Eukaryota</taxon>
        <taxon>Metazoa</taxon>
        <taxon>Ecdysozoa</taxon>
        <taxon>Arthropoda</taxon>
        <taxon>Hexapoda</taxon>
        <taxon>Insecta</taxon>
        <taxon>Pterygota</taxon>
        <taxon>Neoptera</taxon>
        <taxon>Endopterygota</taxon>
        <taxon>Diptera</taxon>
        <taxon>Nematocera</taxon>
        <taxon>Culicoidea</taxon>
        <taxon>Culicidae</taxon>
        <taxon>Anophelinae</taxon>
        <taxon>Anopheles</taxon>
    </lineage>
</organism>